<evidence type="ECO:0000256" key="3">
    <source>
        <dbReference type="SAM" id="Phobius"/>
    </source>
</evidence>
<feature type="transmembrane region" description="Helical" evidence="3">
    <location>
        <begin position="253"/>
        <end position="276"/>
    </location>
</feature>
<dbReference type="InterPro" id="IPR052055">
    <property type="entry name" value="Hepadnavirus_pol/RT"/>
</dbReference>
<organism evidence="4 5">
    <name type="scientific">Larimichthys crocea</name>
    <name type="common">Large yellow croaker</name>
    <name type="synonym">Pseudosciaena crocea</name>
    <dbReference type="NCBI Taxonomy" id="215358"/>
    <lineage>
        <taxon>Eukaryota</taxon>
        <taxon>Metazoa</taxon>
        <taxon>Chordata</taxon>
        <taxon>Craniata</taxon>
        <taxon>Vertebrata</taxon>
        <taxon>Euteleostomi</taxon>
        <taxon>Actinopterygii</taxon>
        <taxon>Neopterygii</taxon>
        <taxon>Teleostei</taxon>
        <taxon>Neoteleostei</taxon>
        <taxon>Acanthomorphata</taxon>
        <taxon>Eupercaria</taxon>
        <taxon>Sciaenidae</taxon>
        <taxon>Larimichthys</taxon>
    </lineage>
</organism>
<gene>
    <name evidence="4" type="ORF">D5F01_LYC24435</name>
</gene>
<keyword evidence="3" id="KW-0812">Transmembrane</keyword>
<feature type="region of interest" description="Disordered" evidence="2">
    <location>
        <begin position="337"/>
        <end position="359"/>
    </location>
</feature>
<dbReference type="AlphaFoldDB" id="A0A6G0HEF8"/>
<feature type="coiled-coil region" evidence="1">
    <location>
        <begin position="291"/>
        <end position="332"/>
    </location>
</feature>
<comment type="caution">
    <text evidence="4">The sequence shown here is derived from an EMBL/GenBank/DDBJ whole genome shotgun (WGS) entry which is preliminary data.</text>
</comment>
<dbReference type="PANTHER" id="PTHR33050:SF7">
    <property type="entry name" value="RIBONUCLEASE H"/>
    <property type="match status" value="1"/>
</dbReference>
<sequence length="393" mass="44109">MLSRQKPPPGEWRLDPEVVQMVWERFGRADVDLFASVVLTHCPLWFFLSEPTSLLGQDALAHSWPDRLLYAFPPVPLHLLTLHRIARSSHSVLLVAPFWPGRIWFPLLHRLLNRVPWPLPLRQDLLSQFVVDTIAHAYRLEGLRIPPVKCHSTSTSWAALKVVLLNDICAAAAWASSCTFAHFYRVNVAVPHPVAAALLSVPSSSAVELTLQLIIFYVMEEIYANIEDARPVKPRPSANQTGPRSSEKPFHRAMVLCLGLLSVFLLAGLIGLGIHYRGTIHDSMAELFMTKANLTERLQASNDKLSSISEERDLLKANLTEMAKELDRLQSLSKQKTHFKGVDDTPDSNTPDSDTSDSEIVITSRSTAQFNQADTVRCSWKSRHSSTWKDSNI</sequence>
<proteinExistence type="predicted"/>
<protein>
    <submittedName>
        <fullName evidence="4">Uncharacterized protein</fullName>
    </submittedName>
</protein>
<keyword evidence="3" id="KW-0472">Membrane</keyword>
<keyword evidence="1" id="KW-0175">Coiled coil</keyword>
<dbReference type="EMBL" id="REGW02000420">
    <property type="protein sequence ID" value="KAE8277583.1"/>
    <property type="molecule type" value="Genomic_DNA"/>
</dbReference>
<evidence type="ECO:0000256" key="1">
    <source>
        <dbReference type="SAM" id="Coils"/>
    </source>
</evidence>
<evidence type="ECO:0000256" key="2">
    <source>
        <dbReference type="SAM" id="MobiDB-lite"/>
    </source>
</evidence>
<keyword evidence="5" id="KW-1185">Reference proteome</keyword>
<accession>A0A6G0HEF8</accession>
<evidence type="ECO:0000313" key="4">
    <source>
        <dbReference type="EMBL" id="KAE8277583.1"/>
    </source>
</evidence>
<dbReference type="Proteomes" id="UP000424527">
    <property type="component" value="Unassembled WGS sequence"/>
</dbReference>
<reference evidence="4 5" key="1">
    <citation type="submission" date="2019-07" db="EMBL/GenBank/DDBJ databases">
        <title>Chromosome genome assembly for large yellow croaker.</title>
        <authorList>
            <person name="Xiao S."/>
        </authorList>
    </citation>
    <scope>NUCLEOTIDE SEQUENCE [LARGE SCALE GENOMIC DNA]</scope>
    <source>
        <strain evidence="4">JMULYC20181020</strain>
        <tissue evidence="4">Muscle</tissue>
    </source>
</reference>
<name>A0A6G0HEF8_LARCR</name>
<evidence type="ECO:0000313" key="5">
    <source>
        <dbReference type="Proteomes" id="UP000424527"/>
    </source>
</evidence>
<keyword evidence="3" id="KW-1133">Transmembrane helix</keyword>
<dbReference type="PANTHER" id="PTHR33050">
    <property type="entry name" value="REVERSE TRANSCRIPTASE DOMAIN-CONTAINING PROTEIN"/>
    <property type="match status" value="1"/>
</dbReference>